<dbReference type="AlphaFoldDB" id="A0A1H7QAK1"/>
<evidence type="ECO:0000313" key="2">
    <source>
        <dbReference type="EMBL" id="SEL44674.1"/>
    </source>
</evidence>
<organism evidence="2 3">
    <name type="scientific">Ruminococcus albus</name>
    <dbReference type="NCBI Taxonomy" id="1264"/>
    <lineage>
        <taxon>Bacteria</taxon>
        <taxon>Bacillati</taxon>
        <taxon>Bacillota</taxon>
        <taxon>Clostridia</taxon>
        <taxon>Eubacteriales</taxon>
        <taxon>Oscillospiraceae</taxon>
        <taxon>Ruminococcus</taxon>
    </lineage>
</organism>
<feature type="transmembrane region" description="Helical" evidence="1">
    <location>
        <begin position="6"/>
        <end position="28"/>
    </location>
</feature>
<proteinExistence type="predicted"/>
<keyword evidence="1" id="KW-0812">Transmembrane</keyword>
<dbReference type="Proteomes" id="UP000186015">
    <property type="component" value="Unassembled WGS sequence"/>
</dbReference>
<accession>A0A1H7QAK1</accession>
<gene>
    <name evidence="2" type="ORF">SAMN05216469_13211</name>
</gene>
<dbReference type="RefSeq" id="WP_170844344.1">
    <property type="nucleotide sequence ID" value="NZ_FOAT01000032.1"/>
</dbReference>
<evidence type="ECO:0000313" key="3">
    <source>
        <dbReference type="Proteomes" id="UP000186015"/>
    </source>
</evidence>
<name>A0A1H7QAK1_RUMAL</name>
<dbReference type="EMBL" id="FOAT01000032">
    <property type="protein sequence ID" value="SEL44674.1"/>
    <property type="molecule type" value="Genomic_DNA"/>
</dbReference>
<evidence type="ECO:0000256" key="1">
    <source>
        <dbReference type="SAM" id="Phobius"/>
    </source>
</evidence>
<reference evidence="2 3" key="1">
    <citation type="submission" date="2016-10" db="EMBL/GenBank/DDBJ databases">
        <authorList>
            <person name="de Groot N.N."/>
        </authorList>
    </citation>
    <scope>NUCLEOTIDE SEQUENCE [LARGE SCALE GENOMIC DNA]</scope>
    <source>
        <strain evidence="2 3">KH2T6</strain>
    </source>
</reference>
<protein>
    <submittedName>
        <fullName evidence="2">Uncharacterized protein</fullName>
    </submittedName>
</protein>
<keyword evidence="1" id="KW-0472">Membrane</keyword>
<keyword evidence="1" id="KW-1133">Transmembrane helix</keyword>
<sequence length="45" mass="5074">MTILFAGMIIGCMIGMLIGGFSAAWYYANKEIKRLKKAFRTKDDV</sequence>